<dbReference type="InterPro" id="IPR050793">
    <property type="entry name" value="CMP-NeuNAc_synthase"/>
</dbReference>
<dbReference type="Pfam" id="PF02348">
    <property type="entry name" value="CTP_transf_3"/>
    <property type="match status" value="1"/>
</dbReference>
<dbReference type="CDD" id="cd02513">
    <property type="entry name" value="CMP-NeuAc_Synthase"/>
    <property type="match status" value="1"/>
</dbReference>
<proteinExistence type="predicted"/>
<evidence type="ECO:0000313" key="1">
    <source>
        <dbReference type="EMBL" id="KYH35144.1"/>
    </source>
</evidence>
<dbReference type="RefSeq" id="WP_066823337.1">
    <property type="nucleotide sequence ID" value="NZ_LTBA01000006.1"/>
</dbReference>
<dbReference type="PANTHER" id="PTHR21485:SF6">
    <property type="entry name" value="N-ACYLNEURAMINATE CYTIDYLYLTRANSFERASE-RELATED"/>
    <property type="match status" value="1"/>
</dbReference>
<sequence length="234" mass="26908">MINGKRIIAIIPARGGSKGIPNKNIIDLCGKPLIAYSVEEAKKSKYIDRVIVSTDSLKIKEVSLNYGAEVPFIRSEELSSDSAKSIDVVIDCLQRLEDTYDLYDYVVLLQPTSPLRMCEDIDSAIERIVEFKSKSLVSMCEAYQNPILMRTIEKDRMFKIVDCNKSNLRRQELPKFYIFNGAIYISSVEMIYSERAFVNDDTIPFIMDKERSIDIDEPKDIVLAEYFLKRRSYI</sequence>
<dbReference type="OrthoDB" id="9805604at2"/>
<dbReference type="InterPro" id="IPR003329">
    <property type="entry name" value="Cytidylyl_trans"/>
</dbReference>
<dbReference type="PANTHER" id="PTHR21485">
    <property type="entry name" value="HAD SUPERFAMILY MEMBERS CMAS AND KDSC"/>
    <property type="match status" value="1"/>
</dbReference>
<dbReference type="InterPro" id="IPR029044">
    <property type="entry name" value="Nucleotide-diphossugar_trans"/>
</dbReference>
<name>A0A151B5E8_9CLOT</name>
<dbReference type="GO" id="GO:0008781">
    <property type="term" value="F:N-acylneuraminate cytidylyltransferase activity"/>
    <property type="evidence" value="ECO:0007669"/>
    <property type="project" value="TreeGrafter"/>
</dbReference>
<dbReference type="EC" id="2.7.7.82" evidence="1"/>
<accession>A0A151B5E8</accession>
<dbReference type="Gene3D" id="3.90.550.10">
    <property type="entry name" value="Spore Coat Polysaccharide Biosynthesis Protein SpsA, Chain A"/>
    <property type="match status" value="1"/>
</dbReference>
<keyword evidence="2" id="KW-1185">Reference proteome</keyword>
<gene>
    <name evidence="1" type="primary">neuA</name>
    <name evidence="1" type="ORF">CLTEP_09640</name>
</gene>
<keyword evidence="1" id="KW-0548">Nucleotidyltransferase</keyword>
<evidence type="ECO:0000313" key="2">
    <source>
        <dbReference type="Proteomes" id="UP000075531"/>
    </source>
</evidence>
<organism evidence="1 2">
    <name type="scientific">Clostridium tepidiprofundi DSM 19306</name>
    <dbReference type="NCBI Taxonomy" id="1121338"/>
    <lineage>
        <taxon>Bacteria</taxon>
        <taxon>Bacillati</taxon>
        <taxon>Bacillota</taxon>
        <taxon>Clostridia</taxon>
        <taxon>Eubacteriales</taxon>
        <taxon>Clostridiaceae</taxon>
        <taxon>Clostridium</taxon>
    </lineage>
</organism>
<dbReference type="Proteomes" id="UP000075531">
    <property type="component" value="Unassembled WGS sequence"/>
</dbReference>
<keyword evidence="1" id="KW-0808">Transferase</keyword>
<comment type="caution">
    <text evidence="1">The sequence shown here is derived from an EMBL/GenBank/DDBJ whole genome shotgun (WGS) entry which is preliminary data.</text>
</comment>
<dbReference type="STRING" id="1121338.CLTEP_09640"/>
<dbReference type="AlphaFoldDB" id="A0A151B5E8"/>
<reference evidence="1 2" key="1">
    <citation type="submission" date="2016-02" db="EMBL/GenBank/DDBJ databases">
        <title>Genome sequence of Clostridium tepidiprofundi DSM 19306.</title>
        <authorList>
            <person name="Poehlein A."/>
            <person name="Daniel R."/>
        </authorList>
    </citation>
    <scope>NUCLEOTIDE SEQUENCE [LARGE SCALE GENOMIC DNA]</scope>
    <source>
        <strain evidence="1 2">DSM 19306</strain>
    </source>
</reference>
<dbReference type="SUPFAM" id="SSF53448">
    <property type="entry name" value="Nucleotide-diphospho-sugar transferases"/>
    <property type="match status" value="1"/>
</dbReference>
<dbReference type="EMBL" id="LTBA01000006">
    <property type="protein sequence ID" value="KYH35144.1"/>
    <property type="molecule type" value="Genomic_DNA"/>
</dbReference>
<protein>
    <submittedName>
        <fullName evidence="1">CMP-N,N'-diacetyllegionaminic acid synthase</fullName>
        <ecNumber evidence="1">2.7.7.82</ecNumber>
    </submittedName>
</protein>
<dbReference type="PATRIC" id="fig|1121338.3.peg.994"/>